<proteinExistence type="predicted"/>
<dbReference type="VEuPathDB" id="FungiDB:SCHCODRAFT_02485867"/>
<dbReference type="EMBL" id="GL377303">
    <property type="protein sequence ID" value="EFJ01118.1"/>
    <property type="molecule type" value="Genomic_DNA"/>
</dbReference>
<name>D8PWZ1_SCHCM</name>
<sequence>MFTSTIADVACLNSSGRVDLKYFQDIFHDRPGYEMTVFLYGQLLYLRENNEALLRRLARMEERMASLDHNVTSRSADELTKDQEAAIRCVAKRKLFQPFRVNFEHADEVKAELHAHPEEYDLTGLLKSPRGRRLVEEYANDQSGYARSRLRDADLTAEFGKRRLGFTEMCQLIKKRLDLPKLDANTGLTVLLHRDFVRQHRDLLYERHMMNKGPATSNLDDDEEDQESAEAAPPRKRKRGLQRPENGQDFFSLMTSYMRATAGMNSFKNSFA</sequence>
<feature type="coiled-coil region" evidence="1">
    <location>
        <begin position="43"/>
        <end position="70"/>
    </location>
</feature>
<organism evidence="4">
    <name type="scientific">Schizophyllum commune (strain H4-8 / FGSC 9210)</name>
    <name type="common">Split gill fungus</name>
    <dbReference type="NCBI Taxonomy" id="578458"/>
    <lineage>
        <taxon>Eukaryota</taxon>
        <taxon>Fungi</taxon>
        <taxon>Dikarya</taxon>
        <taxon>Basidiomycota</taxon>
        <taxon>Agaricomycotina</taxon>
        <taxon>Agaricomycetes</taxon>
        <taxon>Agaricomycetidae</taxon>
        <taxon>Agaricales</taxon>
        <taxon>Schizophyllaceae</taxon>
        <taxon>Schizophyllum</taxon>
    </lineage>
</organism>
<keyword evidence="1" id="KW-0175">Coiled coil</keyword>
<dbReference type="HOGENOM" id="CLU_1023618_0_0_1"/>
<protein>
    <submittedName>
        <fullName evidence="3">Expressed protein</fullName>
    </submittedName>
</protein>
<dbReference type="AlphaFoldDB" id="D8PWZ1"/>
<feature type="compositionally biased region" description="Acidic residues" evidence="2">
    <location>
        <begin position="219"/>
        <end position="228"/>
    </location>
</feature>
<accession>D8PWZ1</accession>
<evidence type="ECO:0000256" key="1">
    <source>
        <dbReference type="SAM" id="Coils"/>
    </source>
</evidence>
<reference evidence="3 4" key="1">
    <citation type="journal article" date="2010" name="Nat. Biotechnol.">
        <title>Genome sequence of the model mushroom Schizophyllum commune.</title>
        <authorList>
            <person name="Ohm R.A."/>
            <person name="de Jong J.F."/>
            <person name="Lugones L.G."/>
            <person name="Aerts A."/>
            <person name="Kothe E."/>
            <person name="Stajich J.E."/>
            <person name="de Vries R.P."/>
            <person name="Record E."/>
            <person name="Levasseur A."/>
            <person name="Baker S.E."/>
            <person name="Bartholomew K.A."/>
            <person name="Coutinho P.M."/>
            <person name="Erdmann S."/>
            <person name="Fowler T.J."/>
            <person name="Gathman A.C."/>
            <person name="Lombard V."/>
            <person name="Henrissat B."/>
            <person name="Knabe N."/>
            <person name="Kuees U."/>
            <person name="Lilly W.W."/>
            <person name="Lindquist E."/>
            <person name="Lucas S."/>
            <person name="Magnuson J.K."/>
            <person name="Piumi F."/>
            <person name="Raudaskoski M."/>
            <person name="Salamov A."/>
            <person name="Schmutz J."/>
            <person name="Schwarze F.W.M.R."/>
            <person name="vanKuyk P.A."/>
            <person name="Horton J.S."/>
            <person name="Grigoriev I.V."/>
            <person name="Woesten H.A.B."/>
        </authorList>
    </citation>
    <scope>NUCLEOTIDE SEQUENCE [LARGE SCALE GENOMIC DNA]</scope>
    <source>
        <strain evidence="4">H4-8 / FGSC 9210</strain>
    </source>
</reference>
<evidence type="ECO:0000256" key="2">
    <source>
        <dbReference type="SAM" id="MobiDB-lite"/>
    </source>
</evidence>
<dbReference type="Proteomes" id="UP000007431">
    <property type="component" value="Unassembled WGS sequence"/>
</dbReference>
<evidence type="ECO:0000313" key="3">
    <source>
        <dbReference type="EMBL" id="EFJ01118.1"/>
    </source>
</evidence>
<evidence type="ECO:0000313" key="4">
    <source>
        <dbReference type="Proteomes" id="UP000007431"/>
    </source>
</evidence>
<dbReference type="InParanoid" id="D8PWZ1"/>
<feature type="region of interest" description="Disordered" evidence="2">
    <location>
        <begin position="212"/>
        <end position="247"/>
    </location>
</feature>
<keyword evidence="4" id="KW-1185">Reference proteome</keyword>
<gene>
    <name evidence="3" type="ORF">SCHCODRAFT_81382</name>
</gene>